<dbReference type="AlphaFoldDB" id="A0A8X7PJS9"/>
<name>A0A8X7PJS9_BRACI</name>
<organism evidence="1 2">
    <name type="scientific">Brassica carinata</name>
    <name type="common">Ethiopian mustard</name>
    <name type="synonym">Abyssinian cabbage</name>
    <dbReference type="NCBI Taxonomy" id="52824"/>
    <lineage>
        <taxon>Eukaryota</taxon>
        <taxon>Viridiplantae</taxon>
        <taxon>Streptophyta</taxon>
        <taxon>Embryophyta</taxon>
        <taxon>Tracheophyta</taxon>
        <taxon>Spermatophyta</taxon>
        <taxon>Magnoliopsida</taxon>
        <taxon>eudicotyledons</taxon>
        <taxon>Gunneridae</taxon>
        <taxon>Pentapetalae</taxon>
        <taxon>rosids</taxon>
        <taxon>malvids</taxon>
        <taxon>Brassicales</taxon>
        <taxon>Brassicaceae</taxon>
        <taxon>Brassiceae</taxon>
        <taxon>Brassica</taxon>
    </lineage>
</organism>
<sequence>MVVLWVTFISSGAGSQAVVVILYWQLSLQVGVVLLVDRRRPCQTCELGLSSSSWLNQKWRFSEAGWLSFSLRLRVMLRFSGPVARAGYCLPRYVVVDLRTTISVATSIASIWQIGCGSVDSLPCGVRVPLLCRVWWLWCVISQ</sequence>
<accession>A0A8X7PJS9</accession>
<protein>
    <submittedName>
        <fullName evidence="1">Uncharacterized protein</fullName>
    </submittedName>
</protein>
<reference evidence="1 2" key="1">
    <citation type="submission" date="2020-02" db="EMBL/GenBank/DDBJ databases">
        <authorList>
            <person name="Ma Q."/>
            <person name="Huang Y."/>
            <person name="Song X."/>
            <person name="Pei D."/>
        </authorList>
    </citation>
    <scope>NUCLEOTIDE SEQUENCE [LARGE SCALE GENOMIC DNA]</scope>
    <source>
        <strain evidence="1">Sxm20200214</strain>
        <tissue evidence="1">Leaf</tissue>
    </source>
</reference>
<evidence type="ECO:0000313" key="1">
    <source>
        <dbReference type="EMBL" id="KAG2252048.1"/>
    </source>
</evidence>
<keyword evidence="2" id="KW-1185">Reference proteome</keyword>
<comment type="caution">
    <text evidence="1">The sequence shown here is derived from an EMBL/GenBank/DDBJ whole genome shotgun (WGS) entry which is preliminary data.</text>
</comment>
<proteinExistence type="predicted"/>
<dbReference type="EMBL" id="JAAMPC010000016">
    <property type="protein sequence ID" value="KAG2252048.1"/>
    <property type="molecule type" value="Genomic_DNA"/>
</dbReference>
<dbReference type="Proteomes" id="UP000886595">
    <property type="component" value="Unassembled WGS sequence"/>
</dbReference>
<gene>
    <name evidence="1" type="ORF">Bca52824_082184</name>
</gene>
<evidence type="ECO:0000313" key="2">
    <source>
        <dbReference type="Proteomes" id="UP000886595"/>
    </source>
</evidence>